<reference evidence="2 3" key="1">
    <citation type="submission" date="2020-04" db="EMBL/GenBank/DDBJ databases">
        <title>Complete genome of a Psychrophilic, Marine, Gas Vacuolate Bacterium Polaromonas vacuolata KCTC 22033T.</title>
        <authorList>
            <person name="Hwang K."/>
            <person name="Kim K.M."/>
        </authorList>
    </citation>
    <scope>NUCLEOTIDE SEQUENCE [LARGE SCALE GENOMIC DNA]</scope>
    <source>
        <strain evidence="2 3">KCTC 22033</strain>
    </source>
</reference>
<feature type="region of interest" description="Disordered" evidence="1">
    <location>
        <begin position="1"/>
        <end position="24"/>
    </location>
</feature>
<proteinExistence type="predicted"/>
<accession>A0A6H2HBL1</accession>
<dbReference type="AlphaFoldDB" id="A0A6H2HBL1"/>
<evidence type="ECO:0000313" key="2">
    <source>
        <dbReference type="EMBL" id="QJC57262.1"/>
    </source>
</evidence>
<protein>
    <submittedName>
        <fullName evidence="2">Uncharacterized protein</fullName>
    </submittedName>
</protein>
<keyword evidence="3" id="KW-1185">Reference proteome</keyword>
<dbReference type="EMBL" id="CP051461">
    <property type="protein sequence ID" value="QJC57262.1"/>
    <property type="molecule type" value="Genomic_DNA"/>
</dbReference>
<name>A0A6H2HBL1_9BURK</name>
<evidence type="ECO:0000256" key="1">
    <source>
        <dbReference type="SAM" id="MobiDB-lite"/>
    </source>
</evidence>
<gene>
    <name evidence="2" type="ORF">HC248_02583</name>
</gene>
<dbReference type="KEGG" id="pvac:HC248_02583"/>
<dbReference type="Proteomes" id="UP000502041">
    <property type="component" value="Chromosome"/>
</dbReference>
<evidence type="ECO:0000313" key="3">
    <source>
        <dbReference type="Proteomes" id="UP000502041"/>
    </source>
</evidence>
<organism evidence="2 3">
    <name type="scientific">Polaromonas vacuolata</name>
    <dbReference type="NCBI Taxonomy" id="37448"/>
    <lineage>
        <taxon>Bacteria</taxon>
        <taxon>Pseudomonadati</taxon>
        <taxon>Pseudomonadota</taxon>
        <taxon>Betaproteobacteria</taxon>
        <taxon>Burkholderiales</taxon>
        <taxon>Comamonadaceae</taxon>
        <taxon>Polaromonas</taxon>
    </lineage>
</organism>
<sequence>MNSVNKPMSMSNLLSANTNANTESAKVNTEGFFAGKSVEIEPKQVITPNPSNSFFASTKTLLSSRSAEESIPSPHLKAIASGATKLRAINT</sequence>